<accession>A0A7S1IFF7</accession>
<dbReference type="EMBL" id="HBGA01058667">
    <property type="protein sequence ID" value="CAD9010559.1"/>
    <property type="molecule type" value="Transcribed_RNA"/>
</dbReference>
<protein>
    <submittedName>
        <fullName evidence="2">Uncharacterized protein</fullName>
    </submittedName>
</protein>
<feature type="compositionally biased region" description="Basic residues" evidence="1">
    <location>
        <begin position="1"/>
        <end position="17"/>
    </location>
</feature>
<feature type="compositionally biased region" description="Basic residues" evidence="1">
    <location>
        <begin position="32"/>
        <end position="44"/>
    </location>
</feature>
<feature type="region of interest" description="Disordered" evidence="1">
    <location>
        <begin position="79"/>
        <end position="110"/>
    </location>
</feature>
<evidence type="ECO:0000313" key="2">
    <source>
        <dbReference type="EMBL" id="CAD9010559.1"/>
    </source>
</evidence>
<evidence type="ECO:0000256" key="1">
    <source>
        <dbReference type="SAM" id="MobiDB-lite"/>
    </source>
</evidence>
<sequence>MIRGHTHKRTHAHRHTHTIPLTHARTDACTRTRTRVHQQASNRRKQCSLTSPWVAASNANAALRPGALFGLGWGTAGALTPSGRRANGITDGSEHVKRHPPPGRTFRGES</sequence>
<name>A0A7S1IFF7_9EUGL</name>
<reference evidence="2" key="1">
    <citation type="submission" date="2021-01" db="EMBL/GenBank/DDBJ databases">
        <authorList>
            <person name="Corre E."/>
            <person name="Pelletier E."/>
            <person name="Niang G."/>
            <person name="Scheremetjew M."/>
            <person name="Finn R."/>
            <person name="Kale V."/>
            <person name="Holt S."/>
            <person name="Cochrane G."/>
            <person name="Meng A."/>
            <person name="Brown T."/>
            <person name="Cohen L."/>
        </authorList>
    </citation>
    <scope>NUCLEOTIDE SEQUENCE</scope>
    <source>
        <strain evidence="2">NIES-381</strain>
    </source>
</reference>
<dbReference type="AlphaFoldDB" id="A0A7S1IFF7"/>
<gene>
    <name evidence="2" type="ORF">EGYM00392_LOCUS21656</name>
</gene>
<proteinExistence type="predicted"/>
<feature type="region of interest" description="Disordered" evidence="1">
    <location>
        <begin position="1"/>
        <end position="44"/>
    </location>
</feature>
<organism evidence="2">
    <name type="scientific">Eutreptiella gymnastica</name>
    <dbReference type="NCBI Taxonomy" id="73025"/>
    <lineage>
        <taxon>Eukaryota</taxon>
        <taxon>Discoba</taxon>
        <taxon>Euglenozoa</taxon>
        <taxon>Euglenida</taxon>
        <taxon>Spirocuta</taxon>
        <taxon>Euglenophyceae</taxon>
        <taxon>Eutreptiales</taxon>
        <taxon>Eutreptiaceae</taxon>
        <taxon>Eutreptiella</taxon>
    </lineage>
</organism>